<dbReference type="Pfam" id="PF02525">
    <property type="entry name" value="Flavodoxin_2"/>
    <property type="match status" value="1"/>
</dbReference>
<evidence type="ECO:0000313" key="4">
    <source>
        <dbReference type="EMBL" id="MFC3975550.1"/>
    </source>
</evidence>
<organism evidence="4 5">
    <name type="scientific">Belliella kenyensis</name>
    <dbReference type="NCBI Taxonomy" id="1472724"/>
    <lineage>
        <taxon>Bacteria</taxon>
        <taxon>Pseudomonadati</taxon>
        <taxon>Bacteroidota</taxon>
        <taxon>Cytophagia</taxon>
        <taxon>Cytophagales</taxon>
        <taxon>Cyclobacteriaceae</taxon>
        <taxon>Belliella</taxon>
    </lineage>
</organism>
<dbReference type="Gene3D" id="3.40.50.360">
    <property type="match status" value="1"/>
</dbReference>
<reference evidence="5" key="1">
    <citation type="journal article" date="2019" name="Int. J. Syst. Evol. Microbiol.">
        <title>The Global Catalogue of Microorganisms (GCM) 10K type strain sequencing project: providing services to taxonomists for standard genome sequencing and annotation.</title>
        <authorList>
            <consortium name="The Broad Institute Genomics Platform"/>
            <consortium name="The Broad Institute Genome Sequencing Center for Infectious Disease"/>
            <person name="Wu L."/>
            <person name="Ma J."/>
        </authorList>
    </citation>
    <scope>NUCLEOTIDE SEQUENCE [LARGE SCALE GENOMIC DNA]</scope>
    <source>
        <strain evidence="5">CECT 8551</strain>
    </source>
</reference>
<accession>A0ABV8EJY5</accession>
<dbReference type="EMBL" id="JBHSAV010000009">
    <property type="protein sequence ID" value="MFC3975550.1"/>
    <property type="molecule type" value="Genomic_DNA"/>
</dbReference>
<dbReference type="EC" id="1.6.99.-" evidence="4"/>
<dbReference type="InterPro" id="IPR003680">
    <property type="entry name" value="Flavodoxin_fold"/>
</dbReference>
<dbReference type="GO" id="GO:0016491">
    <property type="term" value="F:oxidoreductase activity"/>
    <property type="evidence" value="ECO:0007669"/>
    <property type="project" value="UniProtKB-KW"/>
</dbReference>
<evidence type="ECO:0000259" key="3">
    <source>
        <dbReference type="Pfam" id="PF02525"/>
    </source>
</evidence>
<dbReference type="PANTHER" id="PTHR10204">
    <property type="entry name" value="NAD P H OXIDOREDUCTASE-RELATED"/>
    <property type="match status" value="1"/>
</dbReference>
<evidence type="ECO:0000256" key="1">
    <source>
        <dbReference type="ARBA" id="ARBA00006252"/>
    </source>
</evidence>
<protein>
    <submittedName>
        <fullName evidence="4">NAD(P)H-dependent oxidoreductase</fullName>
        <ecNumber evidence="4">1.-.-.-</ecNumber>
        <ecNumber evidence="4">1.6.99.-</ecNumber>
    </submittedName>
</protein>
<evidence type="ECO:0000313" key="5">
    <source>
        <dbReference type="Proteomes" id="UP001595766"/>
    </source>
</evidence>
<dbReference type="SUPFAM" id="SSF52218">
    <property type="entry name" value="Flavoproteins"/>
    <property type="match status" value="1"/>
</dbReference>
<dbReference type="Proteomes" id="UP001595766">
    <property type="component" value="Unassembled WGS sequence"/>
</dbReference>
<evidence type="ECO:0000256" key="2">
    <source>
        <dbReference type="ARBA" id="ARBA00023002"/>
    </source>
</evidence>
<name>A0ABV8EJY5_9BACT</name>
<keyword evidence="2 4" id="KW-0560">Oxidoreductase</keyword>
<proteinExistence type="inferred from homology"/>
<comment type="similarity">
    <text evidence="1">Belongs to the NAD(P)H dehydrogenase (quinone) family.</text>
</comment>
<dbReference type="EC" id="1.-.-.-" evidence="4"/>
<sequence>MKKILIINGHPDKKSFNFGLSEAYLKGAKNSGAEVKVINIRELDFNPNLEYGYRKRKELEPDLMDAQAKLNWAEHLVWIYPVWWSSVPAIMKGFIDRVFLPGFAFNKREGSLFSDKCFSGKTARIICTLDQPAWYYRWVYGNPSHNAMKKGTLNFIGIKRVKSTTIGPIRLSKDNFREKWLKKIEKLGEMNG</sequence>
<dbReference type="PANTHER" id="PTHR10204:SF34">
    <property type="entry name" value="NAD(P)H DEHYDROGENASE [QUINONE] 1 ISOFORM 1"/>
    <property type="match status" value="1"/>
</dbReference>
<feature type="domain" description="Flavodoxin-like fold" evidence="3">
    <location>
        <begin position="2"/>
        <end position="183"/>
    </location>
</feature>
<keyword evidence="5" id="KW-1185">Reference proteome</keyword>
<dbReference type="InterPro" id="IPR051545">
    <property type="entry name" value="NAD(P)H_dehydrogenase_qn"/>
</dbReference>
<comment type="caution">
    <text evidence="4">The sequence shown here is derived from an EMBL/GenBank/DDBJ whole genome shotgun (WGS) entry which is preliminary data.</text>
</comment>
<dbReference type="RefSeq" id="WP_241296412.1">
    <property type="nucleotide sequence ID" value="NZ_JAKZGR010000014.1"/>
</dbReference>
<gene>
    <name evidence="4" type="ORF">ACFOUP_04095</name>
</gene>
<dbReference type="InterPro" id="IPR029039">
    <property type="entry name" value="Flavoprotein-like_sf"/>
</dbReference>